<comment type="catalytic activity">
    <reaction evidence="5">
        <text>a 4-saturated-(3S)-3-hydroxyacyl-CoA = a (3E)-enoyl-CoA + H2O</text>
        <dbReference type="Rhea" id="RHEA:20724"/>
        <dbReference type="ChEBI" id="CHEBI:15377"/>
        <dbReference type="ChEBI" id="CHEBI:58521"/>
        <dbReference type="ChEBI" id="CHEBI:137480"/>
        <dbReference type="EC" id="4.2.1.17"/>
    </reaction>
</comment>
<dbReference type="Gene3D" id="1.10.12.10">
    <property type="entry name" value="Lyase 2-enoyl-coa Hydratase, Chain A, domain 2"/>
    <property type="match status" value="1"/>
</dbReference>
<comment type="catalytic activity">
    <reaction evidence="4">
        <text>a (3S)-3-hydroxyacyl-CoA = a (2E)-enoyl-CoA + H2O</text>
        <dbReference type="Rhea" id="RHEA:16105"/>
        <dbReference type="ChEBI" id="CHEBI:15377"/>
        <dbReference type="ChEBI" id="CHEBI:57318"/>
        <dbReference type="ChEBI" id="CHEBI:58856"/>
        <dbReference type="EC" id="4.2.1.17"/>
    </reaction>
</comment>
<evidence type="ECO:0000256" key="2">
    <source>
        <dbReference type="ARBA" id="ARBA00005254"/>
    </source>
</evidence>
<dbReference type="Gene3D" id="3.90.226.10">
    <property type="entry name" value="2-enoyl-CoA Hydratase, Chain A, domain 1"/>
    <property type="match status" value="1"/>
</dbReference>
<gene>
    <name evidence="7" type="ORF">H9867_00875</name>
</gene>
<reference evidence="7" key="2">
    <citation type="submission" date="2021-04" db="EMBL/GenBank/DDBJ databases">
        <authorList>
            <person name="Gilroy R."/>
        </authorList>
    </citation>
    <scope>NUCLEOTIDE SEQUENCE</scope>
    <source>
        <strain evidence="7">4376</strain>
    </source>
</reference>
<evidence type="ECO:0000256" key="5">
    <source>
        <dbReference type="ARBA" id="ARBA00023717"/>
    </source>
</evidence>
<accession>A0A9D1RYK3</accession>
<evidence type="ECO:0000313" key="7">
    <source>
        <dbReference type="EMBL" id="HIW95032.1"/>
    </source>
</evidence>
<evidence type="ECO:0000256" key="1">
    <source>
        <dbReference type="ARBA" id="ARBA00002994"/>
    </source>
</evidence>
<keyword evidence="3" id="KW-0443">Lipid metabolism</keyword>
<dbReference type="AlphaFoldDB" id="A0A9D1RYK3"/>
<dbReference type="PANTHER" id="PTHR43459:SF1">
    <property type="entry name" value="EG:BACN32G11.4 PROTEIN"/>
    <property type="match status" value="1"/>
</dbReference>
<dbReference type="CDD" id="cd06558">
    <property type="entry name" value="crotonase-like"/>
    <property type="match status" value="1"/>
</dbReference>
<dbReference type="GO" id="GO:0006631">
    <property type="term" value="P:fatty acid metabolic process"/>
    <property type="evidence" value="ECO:0007669"/>
    <property type="project" value="UniProtKB-KW"/>
</dbReference>
<evidence type="ECO:0000256" key="4">
    <source>
        <dbReference type="ARBA" id="ARBA00023709"/>
    </source>
</evidence>
<dbReference type="InterPro" id="IPR014748">
    <property type="entry name" value="Enoyl-CoA_hydra_C"/>
</dbReference>
<dbReference type="Proteomes" id="UP000824189">
    <property type="component" value="Unassembled WGS sequence"/>
</dbReference>
<name>A0A9D1RYK3_9CORY</name>
<keyword evidence="3" id="KW-0276">Fatty acid metabolism</keyword>
<protein>
    <submittedName>
        <fullName evidence="7">Enoyl-CoA hydratase/isomerase family protein</fullName>
    </submittedName>
</protein>
<dbReference type="Pfam" id="PF00378">
    <property type="entry name" value="ECH_1"/>
    <property type="match status" value="1"/>
</dbReference>
<sequence>MTIETNAETNAGANAGDSAGSNAGVLLVRDDGATRYITINRPDAYNSLNRELRGELIDAFVEAGRLAMEGKVRAVVLGASGKAFCSGQDLKEQLQDMKNKAVAGKVVKDYNPMLAALLNIPVPVIAAVNGPAAGAGWGLAMACDFRVVSTAASFKGAFSTVGLTADTGLSATLVNAVGRAKALEILLLDEKISAEQAYDLGFVTSLVIPEEFEEAVAALATKMASGPTASYVETKQLVKRIAEVTAAATEEGLSQDKLGYSQDHLEAIQAFLEKRPPEFTGK</sequence>
<evidence type="ECO:0000256" key="6">
    <source>
        <dbReference type="RuleBase" id="RU003707"/>
    </source>
</evidence>
<dbReference type="SUPFAM" id="SSF52096">
    <property type="entry name" value="ClpP/crotonase"/>
    <property type="match status" value="1"/>
</dbReference>
<dbReference type="PROSITE" id="PS00166">
    <property type="entry name" value="ENOYL_COA_HYDRATASE"/>
    <property type="match status" value="1"/>
</dbReference>
<dbReference type="InterPro" id="IPR001753">
    <property type="entry name" value="Enoyl-CoA_hydra/iso"/>
</dbReference>
<proteinExistence type="inferred from homology"/>
<dbReference type="InterPro" id="IPR018376">
    <property type="entry name" value="Enoyl-CoA_hyd/isom_CS"/>
</dbReference>
<evidence type="ECO:0000256" key="3">
    <source>
        <dbReference type="ARBA" id="ARBA00022832"/>
    </source>
</evidence>
<dbReference type="InterPro" id="IPR029045">
    <property type="entry name" value="ClpP/crotonase-like_dom_sf"/>
</dbReference>
<dbReference type="GO" id="GO:0004300">
    <property type="term" value="F:enoyl-CoA hydratase activity"/>
    <property type="evidence" value="ECO:0007669"/>
    <property type="project" value="UniProtKB-EC"/>
</dbReference>
<comment type="function">
    <text evidence="1">Could possibly oxidize fatty acids using specific components.</text>
</comment>
<reference evidence="7" key="1">
    <citation type="journal article" date="2021" name="PeerJ">
        <title>Extensive microbial diversity within the chicken gut microbiome revealed by metagenomics and culture.</title>
        <authorList>
            <person name="Gilroy R."/>
            <person name="Ravi A."/>
            <person name="Getino M."/>
            <person name="Pursley I."/>
            <person name="Horton D.L."/>
            <person name="Alikhan N.F."/>
            <person name="Baker D."/>
            <person name="Gharbi K."/>
            <person name="Hall N."/>
            <person name="Watson M."/>
            <person name="Adriaenssens E.M."/>
            <person name="Foster-Nyarko E."/>
            <person name="Jarju S."/>
            <person name="Secka A."/>
            <person name="Antonio M."/>
            <person name="Oren A."/>
            <person name="Chaudhuri R.R."/>
            <person name="La Ragione R."/>
            <person name="Hildebrand F."/>
            <person name="Pallen M.J."/>
        </authorList>
    </citation>
    <scope>NUCLEOTIDE SEQUENCE</scope>
    <source>
        <strain evidence="7">4376</strain>
    </source>
</reference>
<evidence type="ECO:0000313" key="8">
    <source>
        <dbReference type="Proteomes" id="UP000824189"/>
    </source>
</evidence>
<dbReference type="EMBL" id="DXFZ01000010">
    <property type="protein sequence ID" value="HIW95032.1"/>
    <property type="molecule type" value="Genomic_DNA"/>
</dbReference>
<comment type="caution">
    <text evidence="7">The sequence shown here is derived from an EMBL/GenBank/DDBJ whole genome shotgun (WGS) entry which is preliminary data.</text>
</comment>
<comment type="similarity">
    <text evidence="2 6">Belongs to the enoyl-CoA hydratase/isomerase family.</text>
</comment>
<organism evidence="7 8">
    <name type="scientific">Candidatus Corynebacterium gallistercoris</name>
    <dbReference type="NCBI Taxonomy" id="2838530"/>
    <lineage>
        <taxon>Bacteria</taxon>
        <taxon>Bacillati</taxon>
        <taxon>Actinomycetota</taxon>
        <taxon>Actinomycetes</taxon>
        <taxon>Mycobacteriales</taxon>
        <taxon>Corynebacteriaceae</taxon>
        <taxon>Corynebacterium</taxon>
    </lineage>
</organism>
<dbReference type="PANTHER" id="PTHR43459">
    <property type="entry name" value="ENOYL-COA HYDRATASE"/>
    <property type="match status" value="1"/>
</dbReference>